<evidence type="ECO:0000256" key="1">
    <source>
        <dbReference type="SAM" id="MobiDB-lite"/>
    </source>
</evidence>
<organism evidence="3 4">
    <name type="scientific">Amblyomma americanum</name>
    <name type="common">Lone star tick</name>
    <dbReference type="NCBI Taxonomy" id="6943"/>
    <lineage>
        <taxon>Eukaryota</taxon>
        <taxon>Metazoa</taxon>
        <taxon>Ecdysozoa</taxon>
        <taxon>Arthropoda</taxon>
        <taxon>Chelicerata</taxon>
        <taxon>Arachnida</taxon>
        <taxon>Acari</taxon>
        <taxon>Parasitiformes</taxon>
        <taxon>Ixodida</taxon>
        <taxon>Ixodoidea</taxon>
        <taxon>Ixodidae</taxon>
        <taxon>Amblyomminae</taxon>
        <taxon>Amblyomma</taxon>
    </lineage>
</organism>
<dbReference type="Proteomes" id="UP001321473">
    <property type="component" value="Unassembled WGS sequence"/>
</dbReference>
<feature type="region of interest" description="Disordered" evidence="1">
    <location>
        <begin position="67"/>
        <end position="89"/>
    </location>
</feature>
<feature type="compositionally biased region" description="Low complexity" evidence="1">
    <location>
        <begin position="71"/>
        <end position="89"/>
    </location>
</feature>
<dbReference type="AlphaFoldDB" id="A0AAQ4EYT1"/>
<keyword evidence="2" id="KW-0812">Transmembrane</keyword>
<evidence type="ECO:0000313" key="3">
    <source>
        <dbReference type="EMBL" id="KAK8779593.1"/>
    </source>
</evidence>
<sequence>MLSCFQQRHFHRLVESVHTPPQAWVLLGCISVIVFVAFTATMFAIVRAFLRLSAVAAPGNLWTKAATTRESSAQSTTTTPTTHAVTAPPITEPRVPHSSLICTIGDHLSTKNNALPPDGVCTIIFYDSLYKPGGSTLSEPFEPNFQRFLDATDAHNLTQFGIGFDYRLRKNTAVIVNDTVEKSQLDSLWQRRIYHYGHVNTPAFGVGLSDMADLINSARTVASLMRDKDINERPVYTAVVLPVLDAPIAEFIVKKLRNAVVDILIGLAHQAAEDKMNPNCLMMPPSFMDSPSNDYPFSLRLWHETFQTIAEARLPTTLALSVGIALRRYRPRYPDPYVEGDSEPRNYSIMHRCTSFEGPQLADVLEVCQNTERNFTWHAAIMSEFTFDKNGSWLFTNDGTRSLRYKLCEAKKDYASLKYTIAAMDIDFSDARFDKLYLLRNLTLCFQNTYNITDVVECCENFDYSPPCHEYHE</sequence>
<evidence type="ECO:0000256" key="2">
    <source>
        <dbReference type="SAM" id="Phobius"/>
    </source>
</evidence>
<keyword evidence="2" id="KW-0472">Membrane</keyword>
<gene>
    <name evidence="3" type="ORF">V5799_019066</name>
</gene>
<proteinExistence type="predicted"/>
<evidence type="ECO:0000313" key="4">
    <source>
        <dbReference type="Proteomes" id="UP001321473"/>
    </source>
</evidence>
<keyword evidence="4" id="KW-1185">Reference proteome</keyword>
<accession>A0AAQ4EYT1</accession>
<protein>
    <submittedName>
        <fullName evidence="3">Uncharacterized protein</fullName>
    </submittedName>
</protein>
<feature type="transmembrane region" description="Helical" evidence="2">
    <location>
        <begin position="23"/>
        <end position="46"/>
    </location>
</feature>
<comment type="caution">
    <text evidence="3">The sequence shown here is derived from an EMBL/GenBank/DDBJ whole genome shotgun (WGS) entry which is preliminary data.</text>
</comment>
<name>A0AAQ4EYT1_AMBAM</name>
<keyword evidence="2" id="KW-1133">Transmembrane helix</keyword>
<reference evidence="3 4" key="1">
    <citation type="journal article" date="2023" name="Arcadia Sci">
        <title>De novo assembly of a long-read Amblyomma americanum tick genome.</title>
        <authorList>
            <person name="Chou S."/>
            <person name="Poskanzer K.E."/>
            <person name="Rollins M."/>
            <person name="Thuy-Boun P.S."/>
        </authorList>
    </citation>
    <scope>NUCLEOTIDE SEQUENCE [LARGE SCALE GENOMIC DNA]</scope>
    <source>
        <strain evidence="3">F_SG_1</strain>
        <tissue evidence="3">Salivary glands</tissue>
    </source>
</reference>
<dbReference type="EMBL" id="JARKHS020009649">
    <property type="protein sequence ID" value="KAK8779593.1"/>
    <property type="molecule type" value="Genomic_DNA"/>
</dbReference>